<dbReference type="EMBL" id="JARACI010000934">
    <property type="protein sequence ID" value="MDD9206616.1"/>
    <property type="molecule type" value="Genomic_DNA"/>
</dbReference>
<sequence length="65" mass="7426">MRRQDVPRARARGLPRRLPDISDDEDEMLDCSTAPRDDERSHLSCQPWCGTHVDELEVAVPPSQL</sequence>
<feature type="region of interest" description="Disordered" evidence="1">
    <location>
        <begin position="1"/>
        <end position="42"/>
    </location>
</feature>
<comment type="caution">
    <text evidence="2">The sequence shown here is derived from an EMBL/GenBank/DDBJ whole genome shotgun (WGS) entry which is preliminary data.</text>
</comment>
<dbReference type="Gene3D" id="3.10.20.30">
    <property type="match status" value="1"/>
</dbReference>
<organism evidence="2 3">
    <name type="scientific">Georgenia halotolerans</name>
    <dbReference type="NCBI Taxonomy" id="3028317"/>
    <lineage>
        <taxon>Bacteria</taxon>
        <taxon>Bacillati</taxon>
        <taxon>Actinomycetota</taxon>
        <taxon>Actinomycetes</taxon>
        <taxon>Micrococcales</taxon>
        <taxon>Bogoriellaceae</taxon>
        <taxon>Georgenia</taxon>
    </lineage>
</organism>
<name>A0ABT5TX21_9MICO</name>
<keyword evidence="3" id="KW-1185">Reference proteome</keyword>
<reference evidence="2" key="1">
    <citation type="submission" date="2023-02" db="EMBL/GenBank/DDBJ databases">
        <title>Georgenia sp.10Sc9-8, isolated from a soil sample collected from the Taklamakan desert.</title>
        <authorList>
            <person name="Liu S."/>
        </authorList>
    </citation>
    <scope>NUCLEOTIDE SEQUENCE</scope>
    <source>
        <strain evidence="2">10Sc9-8</strain>
    </source>
</reference>
<evidence type="ECO:0000313" key="2">
    <source>
        <dbReference type="EMBL" id="MDD9206616.1"/>
    </source>
</evidence>
<proteinExistence type="predicted"/>
<protein>
    <submittedName>
        <fullName evidence="2">Uncharacterized protein</fullName>
    </submittedName>
</protein>
<dbReference type="Proteomes" id="UP001165561">
    <property type="component" value="Unassembled WGS sequence"/>
</dbReference>
<evidence type="ECO:0000256" key="1">
    <source>
        <dbReference type="SAM" id="MobiDB-lite"/>
    </source>
</evidence>
<dbReference type="InterPro" id="IPR012675">
    <property type="entry name" value="Beta-grasp_dom_sf"/>
</dbReference>
<evidence type="ECO:0000313" key="3">
    <source>
        <dbReference type="Proteomes" id="UP001165561"/>
    </source>
</evidence>
<accession>A0ABT5TX21</accession>
<gene>
    <name evidence="2" type="ORF">PU560_09085</name>
</gene>